<feature type="region of interest" description="Disordered" evidence="6">
    <location>
        <begin position="43"/>
        <end position="84"/>
    </location>
</feature>
<feature type="domain" description="PHD-type" evidence="7">
    <location>
        <begin position="534"/>
        <end position="587"/>
    </location>
</feature>
<dbReference type="PROSITE" id="PS50016">
    <property type="entry name" value="ZF_PHD_2"/>
    <property type="match status" value="2"/>
</dbReference>
<proteinExistence type="predicted"/>
<dbReference type="InterPro" id="IPR013083">
    <property type="entry name" value="Znf_RING/FYVE/PHD"/>
</dbReference>
<feature type="domain" description="PHD-type" evidence="8">
    <location>
        <begin position="167"/>
        <end position="285"/>
    </location>
</feature>
<dbReference type="InterPro" id="IPR019787">
    <property type="entry name" value="Znf_PHD-finger"/>
</dbReference>
<evidence type="ECO:0000259" key="8">
    <source>
        <dbReference type="PROSITE" id="PS51805"/>
    </source>
</evidence>
<dbReference type="PROSITE" id="PS51805">
    <property type="entry name" value="EPHD"/>
    <property type="match status" value="1"/>
</dbReference>
<dbReference type="InterPro" id="IPR019786">
    <property type="entry name" value="Zinc_finger_PHD-type_CS"/>
</dbReference>
<accession>A0A7I8WAL0</accession>
<reference evidence="9 10" key="1">
    <citation type="submission" date="2020-08" db="EMBL/GenBank/DDBJ databases">
        <authorList>
            <person name="Hejnol A."/>
        </authorList>
    </citation>
    <scope>NUCLEOTIDE SEQUENCE [LARGE SCALE GENOMIC DNA]</scope>
</reference>
<feature type="region of interest" description="Disordered" evidence="6">
    <location>
        <begin position="583"/>
        <end position="607"/>
    </location>
</feature>
<comment type="caution">
    <text evidence="9">The sequence shown here is derived from an EMBL/GenBank/DDBJ whole genome shotgun (WGS) entry which is preliminary data.</text>
</comment>
<keyword evidence="1" id="KW-0479">Metal-binding</keyword>
<feature type="domain" description="PHD-type" evidence="7">
    <location>
        <begin position="105"/>
        <end position="165"/>
    </location>
</feature>
<evidence type="ECO:0000256" key="3">
    <source>
        <dbReference type="ARBA" id="ARBA00022833"/>
    </source>
</evidence>
<dbReference type="GO" id="GO:0006357">
    <property type="term" value="P:regulation of transcription by RNA polymerase II"/>
    <property type="evidence" value="ECO:0007669"/>
    <property type="project" value="TreeGrafter"/>
</dbReference>
<evidence type="ECO:0000256" key="6">
    <source>
        <dbReference type="SAM" id="MobiDB-lite"/>
    </source>
</evidence>
<dbReference type="Proteomes" id="UP000549394">
    <property type="component" value="Unassembled WGS sequence"/>
</dbReference>
<dbReference type="InterPro" id="IPR001965">
    <property type="entry name" value="Znf_PHD"/>
</dbReference>
<gene>
    <name evidence="9" type="ORF">DGYR_LOCUS12568</name>
</gene>
<sequence length="623" mass="70651">MADDAVIPVDVDFLYKEREAGKRRVKPVAAKYTQLFANLENDESDVEFECPDSNSAYTDSSEDGRPTTSAESSDEEITNTPIENNVSLENEEFFDMNLTPIMNSLKICSVCLKTDNSDENEIIQCDNCAIQVHEMCYGVPDTSSLDSDASSASTEPWFCDACKAGVEPHCELCPNEFGIFKKAENGKLVHLICAFYVKGVQFRNTDTFSPVVLSGVQNSRFGARNCGLCEDKRLARSGICVTCEAGMCKRSYHVTCAQREGLLLEDNSVNDSKHDPFYLYCFQHNKNEDRYSQKKNFTLSLTLLKSDKKKLIEVDENSKQRMIKYLQAHREKFDSDEKIRLDLDRESYKLENSKSAPKGSRSVTTCPYAVKMLLKKARASGWETSGNELREANAPKQLSVTPALTGHFASYFFDRETVIANLKSDKTKNEKKCLRLEKEVTRLEGEREELKLIKEQIINDLVNIKNNGYMLYSCLQKLQPQIHIPYYLQPTIAAPRITNGSPSKKLGVHSKISAYADEVSPKKGRPQKDSKISYDECRVCKKKANKPSSVKCDRCLYIYHLKCLDPPLKRSPKQPGYGWHCTHCDSSDSEEENENSRKKRKVTMRASKYPSDDFVTCLWGEDD</sequence>
<dbReference type="AlphaFoldDB" id="A0A7I8WAL0"/>
<dbReference type="PANTHER" id="PTHR13793">
    <property type="entry name" value="PHD FINGER PROTEINS"/>
    <property type="match status" value="1"/>
</dbReference>
<dbReference type="OrthoDB" id="6287393at2759"/>
<evidence type="ECO:0000256" key="2">
    <source>
        <dbReference type="ARBA" id="ARBA00022771"/>
    </source>
</evidence>
<dbReference type="Gene3D" id="3.30.40.10">
    <property type="entry name" value="Zinc/RING finger domain, C3HC4 (zinc finger)"/>
    <property type="match status" value="3"/>
</dbReference>
<dbReference type="Pfam" id="PF13832">
    <property type="entry name" value="zf-HC5HC2H_2"/>
    <property type="match status" value="1"/>
</dbReference>
<dbReference type="InterPro" id="IPR011011">
    <property type="entry name" value="Znf_FYVE_PHD"/>
</dbReference>
<keyword evidence="3" id="KW-0862">Zinc</keyword>
<evidence type="ECO:0000256" key="4">
    <source>
        <dbReference type="PROSITE-ProRule" id="PRU00146"/>
    </source>
</evidence>
<dbReference type="EMBL" id="CAJFCJ010000025">
    <property type="protein sequence ID" value="CAD5125136.1"/>
    <property type="molecule type" value="Genomic_DNA"/>
</dbReference>
<keyword evidence="5" id="KW-0175">Coiled coil</keyword>
<dbReference type="InterPro" id="IPR050701">
    <property type="entry name" value="Histone_Mod_Regulator"/>
</dbReference>
<keyword evidence="10" id="KW-1185">Reference proteome</keyword>
<keyword evidence="2 4" id="KW-0863">Zinc-finger</keyword>
<dbReference type="SUPFAM" id="SSF57903">
    <property type="entry name" value="FYVE/PHD zinc finger"/>
    <property type="match status" value="2"/>
</dbReference>
<protein>
    <submittedName>
        <fullName evidence="9">DgyrCDS13380</fullName>
    </submittedName>
</protein>
<evidence type="ECO:0000313" key="10">
    <source>
        <dbReference type="Proteomes" id="UP000549394"/>
    </source>
</evidence>
<dbReference type="Pfam" id="PF00628">
    <property type="entry name" value="PHD"/>
    <property type="match status" value="2"/>
</dbReference>
<dbReference type="PANTHER" id="PTHR13793:SF150">
    <property type="entry name" value="PHD FINGER PROTEIN 14"/>
    <property type="match status" value="1"/>
</dbReference>
<name>A0A7I8WAL0_9ANNE</name>
<dbReference type="PROSITE" id="PS01359">
    <property type="entry name" value="ZF_PHD_1"/>
    <property type="match status" value="2"/>
</dbReference>
<organism evidence="9 10">
    <name type="scientific">Dimorphilus gyrociliatus</name>
    <dbReference type="NCBI Taxonomy" id="2664684"/>
    <lineage>
        <taxon>Eukaryota</taxon>
        <taxon>Metazoa</taxon>
        <taxon>Spiralia</taxon>
        <taxon>Lophotrochozoa</taxon>
        <taxon>Annelida</taxon>
        <taxon>Polychaeta</taxon>
        <taxon>Polychaeta incertae sedis</taxon>
        <taxon>Dinophilidae</taxon>
        <taxon>Dimorphilus</taxon>
    </lineage>
</organism>
<evidence type="ECO:0000256" key="5">
    <source>
        <dbReference type="SAM" id="Coils"/>
    </source>
</evidence>
<dbReference type="SMART" id="SM00249">
    <property type="entry name" value="PHD"/>
    <property type="match status" value="3"/>
</dbReference>
<dbReference type="GO" id="GO:0008270">
    <property type="term" value="F:zinc ion binding"/>
    <property type="evidence" value="ECO:0007669"/>
    <property type="project" value="UniProtKB-KW"/>
</dbReference>
<dbReference type="InterPro" id="IPR034732">
    <property type="entry name" value="EPHD"/>
</dbReference>
<feature type="coiled-coil region" evidence="5">
    <location>
        <begin position="419"/>
        <end position="467"/>
    </location>
</feature>
<evidence type="ECO:0000259" key="7">
    <source>
        <dbReference type="PROSITE" id="PS50016"/>
    </source>
</evidence>
<evidence type="ECO:0000313" key="9">
    <source>
        <dbReference type="EMBL" id="CAD5125136.1"/>
    </source>
</evidence>
<evidence type="ECO:0000256" key="1">
    <source>
        <dbReference type="ARBA" id="ARBA00022723"/>
    </source>
</evidence>